<sequence length="167" mass="18206">MSSSCPNHLCSDPGHVTDDEVSPGFGLLCCLLLFKGTNIQEELQSLHLQVSEVLLKFCFWEEKENDSPSFPSKDKKVNRAHTEQQPQPGARTSSTQAGREEAAGQAARRSGVHGGQRNRSSEEAGAPTEAKKSSSLWTSAGAFVDTRNPSVAAFMRLLIPEMFPFVQ</sequence>
<name>A0ABN9LRY1_9NEOB</name>
<dbReference type="EMBL" id="CAUEEQ010029753">
    <property type="protein sequence ID" value="CAJ0949167.1"/>
    <property type="molecule type" value="Genomic_DNA"/>
</dbReference>
<feature type="region of interest" description="Disordered" evidence="1">
    <location>
        <begin position="64"/>
        <end position="135"/>
    </location>
</feature>
<evidence type="ECO:0000313" key="3">
    <source>
        <dbReference type="Proteomes" id="UP001176940"/>
    </source>
</evidence>
<keyword evidence="3" id="KW-1185">Reference proteome</keyword>
<feature type="compositionally biased region" description="Polar residues" evidence="1">
    <location>
        <begin position="83"/>
        <end position="95"/>
    </location>
</feature>
<gene>
    <name evidence="2" type="ORF">RIMI_LOCUS12498520</name>
</gene>
<reference evidence="2" key="1">
    <citation type="submission" date="2023-07" db="EMBL/GenBank/DDBJ databases">
        <authorList>
            <person name="Stuckert A."/>
        </authorList>
    </citation>
    <scope>NUCLEOTIDE SEQUENCE</scope>
</reference>
<protein>
    <submittedName>
        <fullName evidence="2">Uncharacterized protein</fullName>
    </submittedName>
</protein>
<accession>A0ABN9LRY1</accession>
<evidence type="ECO:0000313" key="2">
    <source>
        <dbReference type="EMBL" id="CAJ0949167.1"/>
    </source>
</evidence>
<proteinExistence type="predicted"/>
<feature type="compositionally biased region" description="Basic and acidic residues" evidence="1">
    <location>
        <begin position="64"/>
        <end position="82"/>
    </location>
</feature>
<dbReference type="Proteomes" id="UP001176940">
    <property type="component" value="Unassembled WGS sequence"/>
</dbReference>
<organism evidence="2 3">
    <name type="scientific">Ranitomeya imitator</name>
    <name type="common">mimic poison frog</name>
    <dbReference type="NCBI Taxonomy" id="111125"/>
    <lineage>
        <taxon>Eukaryota</taxon>
        <taxon>Metazoa</taxon>
        <taxon>Chordata</taxon>
        <taxon>Craniata</taxon>
        <taxon>Vertebrata</taxon>
        <taxon>Euteleostomi</taxon>
        <taxon>Amphibia</taxon>
        <taxon>Batrachia</taxon>
        <taxon>Anura</taxon>
        <taxon>Neobatrachia</taxon>
        <taxon>Hyloidea</taxon>
        <taxon>Dendrobatidae</taxon>
        <taxon>Dendrobatinae</taxon>
        <taxon>Ranitomeya</taxon>
    </lineage>
</organism>
<evidence type="ECO:0000256" key="1">
    <source>
        <dbReference type="SAM" id="MobiDB-lite"/>
    </source>
</evidence>
<comment type="caution">
    <text evidence="2">The sequence shown here is derived from an EMBL/GenBank/DDBJ whole genome shotgun (WGS) entry which is preliminary data.</text>
</comment>